<evidence type="ECO:0000256" key="6">
    <source>
        <dbReference type="SAM" id="Phobius"/>
    </source>
</evidence>
<dbReference type="Proteomes" id="UP000075635">
    <property type="component" value="Unassembled WGS sequence"/>
</dbReference>
<dbReference type="GO" id="GO:0005886">
    <property type="term" value="C:plasma membrane"/>
    <property type="evidence" value="ECO:0007669"/>
    <property type="project" value="UniProtKB-SubCell"/>
</dbReference>
<evidence type="ECO:0000256" key="4">
    <source>
        <dbReference type="ARBA" id="ARBA00022989"/>
    </source>
</evidence>
<comment type="caution">
    <text evidence="8">The sequence shown here is derived from an EMBL/GenBank/DDBJ whole genome shotgun (WGS) entry which is preliminary data.</text>
</comment>
<feature type="transmembrane region" description="Helical" evidence="6">
    <location>
        <begin position="27"/>
        <end position="50"/>
    </location>
</feature>
<proteinExistence type="predicted"/>
<name>A0A150RYC2_SORCE</name>
<sequence>MTGAGEGTTKRTEAYAREHLANERTHLAYVRTSIALLSFGITINRVSLYFLEADNRAAPVGPRSLLRDVVGVGMWMVLLGMALMGWAAVRYLRAYSDIERGAYRPDRTAILVFTAAIFLSGAASIVWLFTS</sequence>
<evidence type="ECO:0000256" key="2">
    <source>
        <dbReference type="ARBA" id="ARBA00022475"/>
    </source>
</evidence>
<evidence type="ECO:0000256" key="1">
    <source>
        <dbReference type="ARBA" id="ARBA00004651"/>
    </source>
</evidence>
<keyword evidence="4 6" id="KW-1133">Transmembrane helix</keyword>
<keyword evidence="2" id="KW-1003">Cell membrane</keyword>
<feature type="transmembrane region" description="Helical" evidence="6">
    <location>
        <begin position="110"/>
        <end position="129"/>
    </location>
</feature>
<gene>
    <name evidence="8" type="ORF">BE17_00525</name>
</gene>
<dbReference type="AlphaFoldDB" id="A0A150RYC2"/>
<evidence type="ECO:0000259" key="7">
    <source>
        <dbReference type="Pfam" id="PF02656"/>
    </source>
</evidence>
<protein>
    <recommendedName>
        <fullName evidence="7">DUF202 domain-containing protein</fullName>
    </recommendedName>
</protein>
<dbReference type="EMBL" id="JEMB01001782">
    <property type="protein sequence ID" value="KYF85116.1"/>
    <property type="molecule type" value="Genomic_DNA"/>
</dbReference>
<evidence type="ECO:0000256" key="3">
    <source>
        <dbReference type="ARBA" id="ARBA00022692"/>
    </source>
</evidence>
<feature type="transmembrane region" description="Helical" evidence="6">
    <location>
        <begin position="70"/>
        <end position="89"/>
    </location>
</feature>
<keyword evidence="5 6" id="KW-0472">Membrane</keyword>
<dbReference type="InterPro" id="IPR052053">
    <property type="entry name" value="IM_YidH-like"/>
</dbReference>
<comment type="subcellular location">
    <subcellularLocation>
        <location evidence="1">Cell membrane</location>
        <topology evidence="1">Multi-pass membrane protein</topology>
    </subcellularLocation>
</comment>
<organism evidence="8 9">
    <name type="scientific">Sorangium cellulosum</name>
    <name type="common">Polyangium cellulosum</name>
    <dbReference type="NCBI Taxonomy" id="56"/>
    <lineage>
        <taxon>Bacteria</taxon>
        <taxon>Pseudomonadati</taxon>
        <taxon>Myxococcota</taxon>
        <taxon>Polyangia</taxon>
        <taxon>Polyangiales</taxon>
        <taxon>Polyangiaceae</taxon>
        <taxon>Sorangium</taxon>
    </lineage>
</organism>
<keyword evidence="3 6" id="KW-0812">Transmembrane</keyword>
<feature type="domain" description="DUF202" evidence="7">
    <location>
        <begin position="17"/>
        <end position="94"/>
    </location>
</feature>
<reference evidence="8 9" key="1">
    <citation type="submission" date="2014-02" db="EMBL/GenBank/DDBJ databases">
        <title>The small core and large imbalanced accessory genome model reveals a collaborative survival strategy of Sorangium cellulosum strains in nature.</title>
        <authorList>
            <person name="Han K."/>
            <person name="Peng R."/>
            <person name="Blom J."/>
            <person name="Li Y.-Z."/>
        </authorList>
    </citation>
    <scope>NUCLEOTIDE SEQUENCE [LARGE SCALE GENOMIC DNA]</scope>
    <source>
        <strain evidence="8 9">So0011-07</strain>
    </source>
</reference>
<dbReference type="PANTHER" id="PTHR34187">
    <property type="entry name" value="FGR18P"/>
    <property type="match status" value="1"/>
</dbReference>
<evidence type="ECO:0000256" key="5">
    <source>
        <dbReference type="ARBA" id="ARBA00023136"/>
    </source>
</evidence>
<evidence type="ECO:0000313" key="9">
    <source>
        <dbReference type="Proteomes" id="UP000075635"/>
    </source>
</evidence>
<dbReference type="InterPro" id="IPR003807">
    <property type="entry name" value="DUF202"/>
</dbReference>
<dbReference type="Pfam" id="PF02656">
    <property type="entry name" value="DUF202"/>
    <property type="match status" value="1"/>
</dbReference>
<dbReference type="PANTHER" id="PTHR34187:SF2">
    <property type="entry name" value="DUF202 DOMAIN-CONTAINING PROTEIN"/>
    <property type="match status" value="1"/>
</dbReference>
<evidence type="ECO:0000313" key="8">
    <source>
        <dbReference type="EMBL" id="KYF85116.1"/>
    </source>
</evidence>
<accession>A0A150RYC2</accession>